<proteinExistence type="predicted"/>
<organism evidence="4 5">
    <name type="scientific">Dendryphion nanum</name>
    <dbReference type="NCBI Taxonomy" id="256645"/>
    <lineage>
        <taxon>Eukaryota</taxon>
        <taxon>Fungi</taxon>
        <taxon>Dikarya</taxon>
        <taxon>Ascomycota</taxon>
        <taxon>Pezizomycotina</taxon>
        <taxon>Dothideomycetes</taxon>
        <taxon>Pleosporomycetidae</taxon>
        <taxon>Pleosporales</taxon>
        <taxon>Torulaceae</taxon>
        <taxon>Dendryphion</taxon>
    </lineage>
</organism>
<comment type="caution">
    <text evidence="4">The sequence shown here is derived from an EMBL/GenBank/DDBJ whole genome shotgun (WGS) entry which is preliminary data.</text>
</comment>
<dbReference type="InterPro" id="IPR054471">
    <property type="entry name" value="GPIID_WHD"/>
</dbReference>
<evidence type="ECO:0008006" key="6">
    <source>
        <dbReference type="Google" id="ProtNLM"/>
    </source>
</evidence>
<evidence type="ECO:0000313" key="5">
    <source>
        <dbReference type="Proteomes" id="UP000700596"/>
    </source>
</evidence>
<feature type="domain" description="Nephrocystin 3-like N-terminal" evidence="3">
    <location>
        <begin position="320"/>
        <end position="485"/>
    </location>
</feature>
<dbReference type="PANTHER" id="PTHR10039">
    <property type="entry name" value="AMELOGENIN"/>
    <property type="match status" value="1"/>
</dbReference>
<accession>A0A9P9EDQ2</accession>
<feature type="domain" description="GPI inositol-deacylase winged helix" evidence="2">
    <location>
        <begin position="591"/>
        <end position="667"/>
    </location>
</feature>
<dbReference type="Pfam" id="PF22939">
    <property type="entry name" value="WHD_GPIID"/>
    <property type="match status" value="1"/>
</dbReference>
<name>A0A9P9EDQ2_9PLEO</name>
<keyword evidence="1" id="KW-0677">Repeat</keyword>
<sequence length="2064" mass="238817">MRVGSHLHSPLFHSFWDCFPFGPSRRSSTIDIDRSNMAPIAISPVPTTNGKNPFDGINGNHESPLSPSFDSIQALTIPKGGETRQSLTRTTSSMRLQFGRSTSVAFEGHGSVHDFLKMLKNERFRWMPHNGSNWDKVLKWADNIGGVVLLSHEILNDFMLNSEDATRLISDSCTSLIKLGTNHVKVLLKVFGVIHRMAVSLSIFLQQRQFIKSTSDVRRELAHAYQEIAHFVYDVKEYAISRIHGPKSVNLTALDSYLLSGSATFYVRLESVSISMWTSAKHCSHFDLLEIREFLSPQDTVVKTILSTQFYSEFHRAEYTCEWFAPHLRAFTRNGANVFLVTGGACTGKSVLSRWIYEKLHESIDDDPFDVITYSVDTNIKYTTKSLNLIKSLLLQLLDRKVGRETLLSHISSAIELSQKGGSSADVEAKLWAALEASLGSRKLLILIDGLDQLAGSRVGNPPALETLDRITRSKHNVKAIVLSRPLSDAAQRHCQKRLALEDVHEATEDIRHYVQDFVHHRSELHDLKEAEKHDIIQKYSDASNGSFLWTELQLQSVKHEGSAAAVVQACQSAPKSAESQLDNLIISLDTKKAETKHILSWILAAERPLSLKEIKALLEVDLDGCAYRPFSSDVELTVRQLCGPLIVIRDGLVYLRHPSIRERLLATTSAGKTKLVIDMKDAHKELVIRSMTYVKIHLQRRDIDPRADIYDSKDVLNEFSNYDLFEYASRYWVHHFCSSSFYDKSGKFTLSAQFKLSFPNTTLLALVEGSCLSRQHIAVEAEALQNLAYNVRKTLFGEHSAAVLQSLILELRIGRKFKDVHTLSEYYYEAWSISQHICSASVVQALAEAFIKYSASLCASDHPEFSARKVEVLRYLVEVYKHIHTESKEIHYLRILAELYVEIRQIGFAVEIYRQLYRLRLKVCGHLHEETHTLFELLVVYLKELTLYDEVLEITLEYHEYLEQTLIITDERRIQSTLSIIAIYEERKEYFRAEEVLVRYWKNVSSTTTTTRVIELRTDFALHYSQFLCRHSRKEESEVILRGIWTEIQSFSYEARFESTMIQRIQKIAQYFSSLQIYSMSRSIYQSLYEHYERREQRTSTECITIVRSLAETITESFSYSKKTSTSTSTTTTSSTSIISKEEKTLKEVFESSMESTEISSTTVSICQALCSSYMHEERYEEACEIYSRVISKVWKCIETVDVEIDITEITEHLTEEIIELSFNLAICHFKMLHIEIAERIYFNLFRALICIRHIENKHFLLAKIKLIIAFFSEIYKFERVIEIYRELFVWMPICFGKTHHDTIIILIEFARICFRMRLYHEASTACFYVYSCFHIAHGCLHFDGFEAAFLLCEIYEIQCKWELAYEVYGWLWRTFVRFGAEYKLDVKIIEKIYSRYIFILEHKEKVEYSVLLKISREYYESCVKFYKHHHEITIKATVAYAQICEHREEHHETSISLYKQVIKYCKETKSEFSKKTLHTCTSRVARMYSSSTKEITKAVEIYREQFESCKKTERTSTETMTALHSFVTTSRKQNTTESITIATETLKTSALEIFHHESHSEKLIESARSIAKTYKECSFTEQASVLIQEMRSKIVEEIRQSVTSSTKIEQKSYCFLASFQESFSESSSFSSVMSEIRSEIILYESYFRSTKTQKDYRKIIKSGCQLYFYLEKKTERKSEFIKIEKELTECFYKYLNFSKTVKETVTRFFFQLYLKQINKAHYEQEVVKQAKETVLKFTKQAKFSEAYDLVLLIDRFIHLHGGFQSEVYILVGFDLAKYLAGIGTNKCSDEKLYVAMLDMSREILQEALAGLDKVDIDLFELQQLLADLVTLLSEQKKYEELERILQTLWQTRTIRSNISSSPLVLYLGQALIHTLASLSKLPQATHLCHDIRYNLSYTHGALSTATLPFTILLSELYTAQHRYRDAMEVHEDILSRLGEGESAPGLDALATTLQHTDLLKHAYKRQGKFEKSPQHYYDVFGSLDRRFGDEKAWKEKRPVLEKWTPGGLKEGDGFGCWKRPVRFEWGVIGEETVVERGWREELVRRRVSGNFWSKMGSAEIVY</sequence>
<dbReference type="Proteomes" id="UP000700596">
    <property type="component" value="Unassembled WGS sequence"/>
</dbReference>
<reference evidence="4" key="1">
    <citation type="journal article" date="2021" name="Nat. Commun.">
        <title>Genetic determinants of endophytism in the Arabidopsis root mycobiome.</title>
        <authorList>
            <person name="Mesny F."/>
            <person name="Miyauchi S."/>
            <person name="Thiergart T."/>
            <person name="Pickel B."/>
            <person name="Atanasova L."/>
            <person name="Karlsson M."/>
            <person name="Huettel B."/>
            <person name="Barry K.W."/>
            <person name="Haridas S."/>
            <person name="Chen C."/>
            <person name="Bauer D."/>
            <person name="Andreopoulos W."/>
            <person name="Pangilinan J."/>
            <person name="LaButti K."/>
            <person name="Riley R."/>
            <person name="Lipzen A."/>
            <person name="Clum A."/>
            <person name="Drula E."/>
            <person name="Henrissat B."/>
            <person name="Kohler A."/>
            <person name="Grigoriev I.V."/>
            <person name="Martin F.M."/>
            <person name="Hacquard S."/>
        </authorList>
    </citation>
    <scope>NUCLEOTIDE SEQUENCE</scope>
    <source>
        <strain evidence="4">MPI-CAGE-CH-0243</strain>
    </source>
</reference>
<dbReference type="Gene3D" id="3.40.50.300">
    <property type="entry name" value="P-loop containing nucleotide triphosphate hydrolases"/>
    <property type="match status" value="1"/>
</dbReference>
<evidence type="ECO:0000313" key="4">
    <source>
        <dbReference type="EMBL" id="KAH7135593.1"/>
    </source>
</evidence>
<keyword evidence="5" id="KW-1185">Reference proteome</keyword>
<evidence type="ECO:0000256" key="1">
    <source>
        <dbReference type="ARBA" id="ARBA00022737"/>
    </source>
</evidence>
<dbReference type="InterPro" id="IPR027417">
    <property type="entry name" value="P-loop_NTPase"/>
</dbReference>
<dbReference type="OrthoDB" id="2546325at2759"/>
<dbReference type="EMBL" id="JAGMWT010000002">
    <property type="protein sequence ID" value="KAH7135593.1"/>
    <property type="molecule type" value="Genomic_DNA"/>
</dbReference>
<dbReference type="InterPro" id="IPR056884">
    <property type="entry name" value="NPHP3-like_N"/>
</dbReference>
<protein>
    <recommendedName>
        <fullName evidence="6">AAA+ ATPase domain-containing protein</fullName>
    </recommendedName>
</protein>
<gene>
    <name evidence="4" type="ORF">B0J11DRAFT_596731</name>
</gene>
<dbReference type="PANTHER" id="PTHR10039:SF11">
    <property type="entry name" value="NACHT DOMAIN PROTEIN (AFU_ORTHOLOGUE AFUA_1G01490)"/>
    <property type="match status" value="1"/>
</dbReference>
<dbReference type="Pfam" id="PF24883">
    <property type="entry name" value="NPHP3_N"/>
    <property type="match status" value="1"/>
</dbReference>
<evidence type="ECO:0000259" key="3">
    <source>
        <dbReference type="Pfam" id="PF24883"/>
    </source>
</evidence>
<evidence type="ECO:0000259" key="2">
    <source>
        <dbReference type="Pfam" id="PF22939"/>
    </source>
</evidence>
<dbReference type="SUPFAM" id="SSF52540">
    <property type="entry name" value="P-loop containing nucleoside triphosphate hydrolases"/>
    <property type="match status" value="1"/>
</dbReference>